<gene>
    <name evidence="2" type="ORF">H1R13_05770</name>
</gene>
<dbReference type="AlphaFoldDB" id="A0A7X1LPI2"/>
<feature type="transmembrane region" description="Helical" evidence="1">
    <location>
        <begin position="147"/>
        <end position="168"/>
    </location>
</feature>
<accession>A0A7X1LPI2</accession>
<dbReference type="RefSeq" id="WP_185946874.1">
    <property type="nucleotide sequence ID" value="NZ_JACMHY010000002.1"/>
</dbReference>
<evidence type="ECO:0000256" key="1">
    <source>
        <dbReference type="SAM" id="Phobius"/>
    </source>
</evidence>
<organism evidence="2 3">
    <name type="scientific">Streptomyces mexicanus</name>
    <dbReference type="NCBI Taxonomy" id="178566"/>
    <lineage>
        <taxon>Bacteria</taxon>
        <taxon>Bacillati</taxon>
        <taxon>Actinomycetota</taxon>
        <taxon>Actinomycetes</taxon>
        <taxon>Kitasatosporales</taxon>
        <taxon>Streptomycetaceae</taxon>
        <taxon>Streptomyces</taxon>
    </lineage>
</organism>
<feature type="transmembrane region" description="Helical" evidence="1">
    <location>
        <begin position="24"/>
        <end position="46"/>
    </location>
</feature>
<evidence type="ECO:0000313" key="2">
    <source>
        <dbReference type="EMBL" id="MBC2864517.1"/>
    </source>
</evidence>
<keyword evidence="1" id="KW-0812">Transmembrane</keyword>
<dbReference type="PANTHER" id="PTHR42305">
    <property type="entry name" value="MEMBRANE PROTEIN RV1733C-RELATED"/>
    <property type="match status" value="1"/>
</dbReference>
<reference evidence="2 3" key="1">
    <citation type="submission" date="2020-08" db="EMBL/GenBank/DDBJ databases">
        <title>Whole-Genome Sequence of French Clinical Streptomyces mexicanus Strain Q0842.</title>
        <authorList>
            <person name="Boxberger M."/>
            <person name="La Scola B."/>
        </authorList>
    </citation>
    <scope>NUCLEOTIDE SEQUENCE [LARGE SCALE GENOMIC DNA]</scope>
    <source>
        <strain evidence="2 3">Marseille-Q0842</strain>
    </source>
</reference>
<sequence length="196" mass="21594">MGFRGPRVRLWRWRRSPLRRRCDVVEAWVVLGVWLVTVLAGVVAGWTAARSAADGLARQRTAWRPTTALVTQRAPSPPTADPEAAVGQNGQVWAKVRWSAPDGSPHTGRARVRPGSAAGTRVTVWADDRGRLVTRPATHAEARTRSAVVGVLAGAGATLVPCAAGRLLRARLERRRMDQWDAEWARFGPLWSRKTW</sequence>
<keyword evidence="3" id="KW-1185">Reference proteome</keyword>
<name>A0A7X1LPI2_9ACTN</name>
<proteinExistence type="predicted"/>
<dbReference type="EMBL" id="JACMHY010000002">
    <property type="protein sequence ID" value="MBC2864517.1"/>
    <property type="molecule type" value="Genomic_DNA"/>
</dbReference>
<dbReference type="PANTHER" id="PTHR42305:SF1">
    <property type="entry name" value="MEMBRANE PROTEIN RV1733C-RELATED"/>
    <property type="match status" value="1"/>
</dbReference>
<comment type="caution">
    <text evidence="2">The sequence shown here is derived from an EMBL/GenBank/DDBJ whole genome shotgun (WGS) entry which is preliminary data.</text>
</comment>
<dbReference type="InterPro" id="IPR039708">
    <property type="entry name" value="MT1774/Rv1733c-like"/>
</dbReference>
<keyword evidence="1" id="KW-0472">Membrane</keyword>
<dbReference type="Proteomes" id="UP000517694">
    <property type="component" value="Unassembled WGS sequence"/>
</dbReference>
<evidence type="ECO:0000313" key="3">
    <source>
        <dbReference type="Proteomes" id="UP000517694"/>
    </source>
</evidence>
<evidence type="ECO:0008006" key="4">
    <source>
        <dbReference type="Google" id="ProtNLM"/>
    </source>
</evidence>
<keyword evidence="1" id="KW-1133">Transmembrane helix</keyword>
<protein>
    <recommendedName>
        <fullName evidence="4">Proline rich protein membrane protein</fullName>
    </recommendedName>
</protein>